<dbReference type="AlphaFoldDB" id="D6X0G6"/>
<protein>
    <recommendedName>
        <fullName evidence="4">DUF229 domain containing protein</fullName>
    </recommendedName>
</protein>
<dbReference type="PhylomeDB" id="D6X0G6"/>
<accession>D6X0G6</accession>
<dbReference type="FunFam" id="3.40.720.10:FF:000017">
    <property type="entry name" value="Predicted protein"/>
    <property type="match status" value="1"/>
</dbReference>
<dbReference type="PANTHER" id="PTHR10974">
    <property type="entry name" value="FI08016P-RELATED"/>
    <property type="match status" value="1"/>
</dbReference>
<dbReference type="SUPFAM" id="SSF53649">
    <property type="entry name" value="Alkaline phosphatase-like"/>
    <property type="match status" value="1"/>
</dbReference>
<evidence type="ECO:0000313" key="2">
    <source>
        <dbReference type="EMBL" id="EFA10542.1"/>
    </source>
</evidence>
<dbReference type="Pfam" id="PF02995">
    <property type="entry name" value="DUF229"/>
    <property type="match status" value="1"/>
</dbReference>
<evidence type="ECO:0000256" key="1">
    <source>
        <dbReference type="SAM" id="Phobius"/>
    </source>
</evidence>
<dbReference type="Proteomes" id="UP000007266">
    <property type="component" value="Linkage group 9"/>
</dbReference>
<reference evidence="2 3" key="1">
    <citation type="journal article" date="2008" name="Nature">
        <title>The genome of the model beetle and pest Tribolium castaneum.</title>
        <authorList>
            <consortium name="Tribolium Genome Sequencing Consortium"/>
            <person name="Richards S."/>
            <person name="Gibbs R.A."/>
            <person name="Weinstock G.M."/>
            <person name="Brown S.J."/>
            <person name="Denell R."/>
            <person name="Beeman R.W."/>
            <person name="Gibbs R."/>
            <person name="Beeman R.W."/>
            <person name="Brown S.J."/>
            <person name="Bucher G."/>
            <person name="Friedrich M."/>
            <person name="Grimmelikhuijzen C.J."/>
            <person name="Klingler M."/>
            <person name="Lorenzen M."/>
            <person name="Richards S."/>
            <person name="Roth S."/>
            <person name="Schroder R."/>
            <person name="Tautz D."/>
            <person name="Zdobnov E.M."/>
            <person name="Muzny D."/>
            <person name="Gibbs R.A."/>
            <person name="Weinstock G.M."/>
            <person name="Attaway T."/>
            <person name="Bell S."/>
            <person name="Buhay C.J."/>
            <person name="Chandrabose M.N."/>
            <person name="Chavez D."/>
            <person name="Clerk-Blankenburg K.P."/>
            <person name="Cree A."/>
            <person name="Dao M."/>
            <person name="Davis C."/>
            <person name="Chacko J."/>
            <person name="Dinh H."/>
            <person name="Dugan-Rocha S."/>
            <person name="Fowler G."/>
            <person name="Garner T.T."/>
            <person name="Garnes J."/>
            <person name="Gnirke A."/>
            <person name="Hawes A."/>
            <person name="Hernandez J."/>
            <person name="Hines S."/>
            <person name="Holder M."/>
            <person name="Hume J."/>
            <person name="Jhangiani S.N."/>
            <person name="Joshi V."/>
            <person name="Khan Z.M."/>
            <person name="Jackson L."/>
            <person name="Kovar C."/>
            <person name="Kowis A."/>
            <person name="Lee S."/>
            <person name="Lewis L.R."/>
            <person name="Margolis J."/>
            <person name="Morgan M."/>
            <person name="Nazareth L.V."/>
            <person name="Nguyen N."/>
            <person name="Okwuonu G."/>
            <person name="Parker D."/>
            <person name="Richards S."/>
            <person name="Ruiz S.J."/>
            <person name="Santibanez J."/>
            <person name="Savard J."/>
            <person name="Scherer S.E."/>
            <person name="Schneider B."/>
            <person name="Sodergren E."/>
            <person name="Tautz D."/>
            <person name="Vattahil S."/>
            <person name="Villasana D."/>
            <person name="White C.S."/>
            <person name="Wright R."/>
            <person name="Park Y."/>
            <person name="Beeman R.W."/>
            <person name="Lord J."/>
            <person name="Oppert B."/>
            <person name="Lorenzen M."/>
            <person name="Brown S."/>
            <person name="Wang L."/>
            <person name="Savard J."/>
            <person name="Tautz D."/>
            <person name="Richards S."/>
            <person name="Weinstock G."/>
            <person name="Gibbs R.A."/>
            <person name="Liu Y."/>
            <person name="Worley K."/>
            <person name="Weinstock G."/>
            <person name="Elsik C.G."/>
            <person name="Reese J.T."/>
            <person name="Elhaik E."/>
            <person name="Landan G."/>
            <person name="Graur D."/>
            <person name="Arensburger P."/>
            <person name="Atkinson P."/>
            <person name="Beeman R.W."/>
            <person name="Beidler J."/>
            <person name="Brown S.J."/>
            <person name="Demuth J.P."/>
            <person name="Drury D.W."/>
            <person name="Du Y.Z."/>
            <person name="Fujiwara H."/>
            <person name="Lorenzen M."/>
            <person name="Maselli V."/>
            <person name="Osanai M."/>
            <person name="Park Y."/>
            <person name="Robertson H.M."/>
            <person name="Tu Z."/>
            <person name="Wang J.J."/>
            <person name="Wang S."/>
            <person name="Richards S."/>
            <person name="Song H."/>
            <person name="Zhang L."/>
            <person name="Sodergren E."/>
            <person name="Werner D."/>
            <person name="Stanke M."/>
            <person name="Morgenstern B."/>
            <person name="Solovyev V."/>
            <person name="Kosarev P."/>
            <person name="Brown G."/>
            <person name="Chen H.C."/>
            <person name="Ermolaeva O."/>
            <person name="Hlavina W."/>
            <person name="Kapustin Y."/>
            <person name="Kiryutin B."/>
            <person name="Kitts P."/>
            <person name="Maglott D."/>
            <person name="Pruitt K."/>
            <person name="Sapojnikov V."/>
            <person name="Souvorov A."/>
            <person name="Mackey A.J."/>
            <person name="Waterhouse R.M."/>
            <person name="Wyder S."/>
            <person name="Zdobnov E.M."/>
            <person name="Zdobnov E.M."/>
            <person name="Wyder S."/>
            <person name="Kriventseva E.V."/>
            <person name="Kadowaki T."/>
            <person name="Bork P."/>
            <person name="Aranda M."/>
            <person name="Bao R."/>
            <person name="Beermann A."/>
            <person name="Berns N."/>
            <person name="Bolognesi R."/>
            <person name="Bonneton F."/>
            <person name="Bopp D."/>
            <person name="Brown S.J."/>
            <person name="Bucher G."/>
            <person name="Butts T."/>
            <person name="Chaumot A."/>
            <person name="Denell R.E."/>
            <person name="Ferrier D.E."/>
            <person name="Friedrich M."/>
            <person name="Gordon C.M."/>
            <person name="Jindra M."/>
            <person name="Klingler M."/>
            <person name="Lan Q."/>
            <person name="Lattorff H.M."/>
            <person name="Laudet V."/>
            <person name="von Levetsow C."/>
            <person name="Liu Z."/>
            <person name="Lutz R."/>
            <person name="Lynch J.A."/>
            <person name="da Fonseca R.N."/>
            <person name="Posnien N."/>
            <person name="Reuter R."/>
            <person name="Roth S."/>
            <person name="Savard J."/>
            <person name="Schinko J.B."/>
            <person name="Schmitt C."/>
            <person name="Schoppmeier M."/>
            <person name="Schroder R."/>
            <person name="Shippy T.D."/>
            <person name="Simonnet F."/>
            <person name="Marques-Souza H."/>
            <person name="Tautz D."/>
            <person name="Tomoyasu Y."/>
            <person name="Trauner J."/>
            <person name="Van der Zee M."/>
            <person name="Vervoort M."/>
            <person name="Wittkopp N."/>
            <person name="Wimmer E.A."/>
            <person name="Yang X."/>
            <person name="Jones A.K."/>
            <person name="Sattelle D.B."/>
            <person name="Ebert P.R."/>
            <person name="Nelson D."/>
            <person name="Scott J.G."/>
            <person name="Beeman R.W."/>
            <person name="Muthukrishnan S."/>
            <person name="Kramer K.J."/>
            <person name="Arakane Y."/>
            <person name="Beeman R.W."/>
            <person name="Zhu Q."/>
            <person name="Hogenkamp D."/>
            <person name="Dixit R."/>
            <person name="Oppert B."/>
            <person name="Jiang H."/>
            <person name="Zou Z."/>
            <person name="Marshall J."/>
            <person name="Elpidina E."/>
            <person name="Vinokurov K."/>
            <person name="Oppert C."/>
            <person name="Zou Z."/>
            <person name="Evans J."/>
            <person name="Lu Z."/>
            <person name="Zhao P."/>
            <person name="Sumathipala N."/>
            <person name="Altincicek B."/>
            <person name="Vilcinskas A."/>
            <person name="Williams M."/>
            <person name="Hultmark D."/>
            <person name="Hetru C."/>
            <person name="Jiang H."/>
            <person name="Grimmelikhuijzen C.J."/>
            <person name="Hauser F."/>
            <person name="Cazzamali G."/>
            <person name="Williamson M."/>
            <person name="Park Y."/>
            <person name="Li B."/>
            <person name="Tanaka Y."/>
            <person name="Predel R."/>
            <person name="Neupert S."/>
            <person name="Schachtner J."/>
            <person name="Verleyen P."/>
            <person name="Raible F."/>
            <person name="Bork P."/>
            <person name="Friedrich M."/>
            <person name="Walden K.K."/>
            <person name="Robertson H.M."/>
            <person name="Angeli S."/>
            <person name="Foret S."/>
            <person name="Bucher G."/>
            <person name="Schuetz S."/>
            <person name="Maleszka R."/>
            <person name="Wimmer E.A."/>
            <person name="Beeman R.W."/>
            <person name="Lorenzen M."/>
            <person name="Tomoyasu Y."/>
            <person name="Miller S.C."/>
            <person name="Grossmann D."/>
            <person name="Bucher G."/>
        </authorList>
    </citation>
    <scope>NUCLEOTIDE SEQUENCE [LARGE SCALE GENOMIC DNA]</scope>
    <source>
        <strain evidence="2 3">Georgia GA2</strain>
    </source>
</reference>
<dbReference type="CDD" id="cd16021">
    <property type="entry name" value="ALP_like"/>
    <property type="match status" value="1"/>
</dbReference>
<sequence length="630" mass="72424">MLDHSGYKIGVVIAVSVLVFIPILYYNNDFLDRRTIFFTTESDEVYNESKYLVATPKCKIPNLDPFEAEILKFYKPMKYISCSKRDFLTHVTKNDNIATIHINTNAVPSQLREHISCCMASITRSKNKEKPDDSIRISACKDFTDNTTLTHDFIMVKCIDLKTKKQIYENTHAAITQTKQIKAKITSMNTSATSPFSVLFVGIDSISRLNFIRALPQTYQYLEENAWIPLRGYNKMGDNTFPNVMAIMTGFNESKTYRVCNPSSLGQMDKCPMMWFDYQKLNYVTGYAEDEAPISTFNYKKKGFTKPPTDYYFRPYMLGSERLKAVRRDGMAYCTGPETAGERVLNIAKDFSESFKDVASFSFFWTNTFSHNDLNLPSGMDRKIRDFLEDIAAKGVLDNTIIFFLSDHGIRFGEIRYTHTGWLEERLPFIYISVPDRFKRQFPSEFRNLETKRDHLTTPYDIYMTLQHILVLSGLNYTQKPSDGCPKCASLFAQTESERSCEDAAIEPHWCTCGGYNPVPKTNQTVQNAAKFVVGQIEERIRARNGASKCAKFSVGRIITARVSERFSYKSDVYFLVVMETRPRAVFEATVLWKGEAQFELTGGISRLDKYAEHSRCVEEAYLKMFCYCR</sequence>
<evidence type="ECO:0000313" key="3">
    <source>
        <dbReference type="Proteomes" id="UP000007266"/>
    </source>
</evidence>
<keyword evidence="3" id="KW-1185">Reference proteome</keyword>
<dbReference type="InParanoid" id="D6X0G6"/>
<keyword evidence="1" id="KW-0812">Transmembrane</keyword>
<organism evidence="2 3">
    <name type="scientific">Tribolium castaneum</name>
    <name type="common">Red flour beetle</name>
    <dbReference type="NCBI Taxonomy" id="7070"/>
    <lineage>
        <taxon>Eukaryota</taxon>
        <taxon>Metazoa</taxon>
        <taxon>Ecdysozoa</taxon>
        <taxon>Arthropoda</taxon>
        <taxon>Hexapoda</taxon>
        <taxon>Insecta</taxon>
        <taxon>Pterygota</taxon>
        <taxon>Neoptera</taxon>
        <taxon>Endopterygota</taxon>
        <taxon>Coleoptera</taxon>
        <taxon>Polyphaga</taxon>
        <taxon>Cucujiformia</taxon>
        <taxon>Tenebrionidae</taxon>
        <taxon>Tenebrionidae incertae sedis</taxon>
        <taxon>Tribolium</taxon>
    </lineage>
</organism>
<dbReference type="eggNOG" id="ENOG502QRYZ">
    <property type="taxonomic scope" value="Eukaryota"/>
</dbReference>
<proteinExistence type="predicted"/>
<reference evidence="2 3" key="2">
    <citation type="journal article" date="2010" name="Nucleic Acids Res.">
        <title>BeetleBase in 2010: revisions to provide comprehensive genomic information for Tribolium castaneum.</title>
        <authorList>
            <person name="Kim H.S."/>
            <person name="Murphy T."/>
            <person name="Xia J."/>
            <person name="Caragea D."/>
            <person name="Park Y."/>
            <person name="Beeman R.W."/>
            <person name="Lorenzen M.D."/>
            <person name="Butcher S."/>
            <person name="Manak J.R."/>
            <person name="Brown S.J."/>
        </authorList>
    </citation>
    <scope>GENOME REANNOTATION</scope>
    <source>
        <strain evidence="2 3">Georgia GA2</strain>
    </source>
</reference>
<dbReference type="InterPro" id="IPR004245">
    <property type="entry name" value="DUF229"/>
</dbReference>
<dbReference type="STRING" id="7070.D6X0G6"/>
<dbReference type="InterPro" id="IPR017850">
    <property type="entry name" value="Alkaline_phosphatase_core_sf"/>
</dbReference>
<dbReference type="HOGENOM" id="CLU_018076_2_0_1"/>
<dbReference type="FunCoup" id="D6X0G6">
    <property type="interactions" value="3"/>
</dbReference>
<dbReference type="Gene3D" id="3.40.720.10">
    <property type="entry name" value="Alkaline Phosphatase, subunit A"/>
    <property type="match status" value="1"/>
</dbReference>
<dbReference type="PANTHER" id="PTHR10974:SF9">
    <property type="entry name" value="DUF229 DOMAIN CONTAINING PROTEIN-RELATED"/>
    <property type="match status" value="1"/>
</dbReference>
<dbReference type="OMA" id="ISSHWCA"/>
<name>D6X0G6_TRICA</name>
<gene>
    <name evidence="2" type="primary">AUGUSTUS-3.0.2_12797</name>
    <name evidence="2" type="ORF">TcasGA2_TC012797</name>
</gene>
<feature type="transmembrane region" description="Helical" evidence="1">
    <location>
        <begin position="6"/>
        <end position="26"/>
    </location>
</feature>
<evidence type="ECO:0008006" key="4">
    <source>
        <dbReference type="Google" id="ProtNLM"/>
    </source>
</evidence>
<dbReference type="KEGG" id="tca:659544"/>
<keyword evidence="1" id="KW-0472">Membrane</keyword>
<keyword evidence="1" id="KW-1133">Transmembrane helix</keyword>
<dbReference type="EMBL" id="KQ971372">
    <property type="protein sequence ID" value="EFA10542.1"/>
    <property type="molecule type" value="Genomic_DNA"/>
</dbReference>